<dbReference type="RefSeq" id="WP_215218292.1">
    <property type="nucleotide sequence ID" value="NZ_OU015430.1"/>
</dbReference>
<dbReference type="InterPro" id="IPR011992">
    <property type="entry name" value="EF-hand-dom_pair"/>
</dbReference>
<feature type="compositionally biased region" description="Basic and acidic residues" evidence="1">
    <location>
        <begin position="75"/>
        <end position="90"/>
    </location>
</feature>
<dbReference type="SUPFAM" id="SSF47473">
    <property type="entry name" value="EF-hand"/>
    <property type="match status" value="1"/>
</dbReference>
<sequence length="130" mass="12975">MSSKPNKPVLAAAGIAGTLLLAGAAFAATPLAQGYMLGASDGAAASEKDPHEGRCGMERMDTDKDARISPAEFAAAHDGDGSRFGEHDPDGDGFISAAEMDAHHPKAQAADTGGKAGMEGKCGEGKCGGM</sequence>
<gene>
    <name evidence="3" type="ORF">LYB30171_01712</name>
</gene>
<evidence type="ECO:0000256" key="1">
    <source>
        <dbReference type="SAM" id="MobiDB-lite"/>
    </source>
</evidence>
<evidence type="ECO:0000313" key="3">
    <source>
        <dbReference type="EMBL" id="CAG4974597.1"/>
    </source>
</evidence>
<dbReference type="Gene3D" id="1.10.238.10">
    <property type="entry name" value="EF-hand"/>
    <property type="match status" value="1"/>
</dbReference>
<feature type="chain" id="PRO_5047281051" description="EF-hand domain-containing protein" evidence="2">
    <location>
        <begin position="28"/>
        <end position="130"/>
    </location>
</feature>
<evidence type="ECO:0008006" key="5">
    <source>
        <dbReference type="Google" id="ProtNLM"/>
    </source>
</evidence>
<organism evidence="3 4">
    <name type="scientific">Novilysobacter luteus</name>
    <dbReference type="NCBI Taxonomy" id="2822368"/>
    <lineage>
        <taxon>Bacteria</taxon>
        <taxon>Pseudomonadati</taxon>
        <taxon>Pseudomonadota</taxon>
        <taxon>Gammaproteobacteria</taxon>
        <taxon>Lysobacterales</taxon>
        <taxon>Lysobacteraceae</taxon>
        <taxon>Novilysobacter</taxon>
    </lineage>
</organism>
<feature type="signal peptide" evidence="2">
    <location>
        <begin position="1"/>
        <end position="27"/>
    </location>
</feature>
<evidence type="ECO:0000313" key="4">
    <source>
        <dbReference type="Proteomes" id="UP000680116"/>
    </source>
</evidence>
<protein>
    <recommendedName>
        <fullName evidence="5">EF-hand domain-containing protein</fullName>
    </recommendedName>
</protein>
<dbReference type="InterPro" id="IPR018247">
    <property type="entry name" value="EF_Hand_1_Ca_BS"/>
</dbReference>
<dbReference type="EMBL" id="OU015430">
    <property type="protein sequence ID" value="CAG4974597.1"/>
    <property type="molecule type" value="Genomic_DNA"/>
</dbReference>
<dbReference type="PROSITE" id="PS00018">
    <property type="entry name" value="EF_HAND_1"/>
    <property type="match status" value="1"/>
</dbReference>
<accession>A0ABM8UGD4</accession>
<proteinExistence type="predicted"/>
<name>A0ABM8UGD4_9GAMM</name>
<reference evidence="3 4" key="1">
    <citation type="submission" date="2021-04" db="EMBL/GenBank/DDBJ databases">
        <authorList>
            <person name="Rodrigo-Torres L."/>
            <person name="Arahal R. D."/>
            <person name="Lucena T."/>
        </authorList>
    </citation>
    <scope>NUCLEOTIDE SEQUENCE [LARGE SCALE GENOMIC DNA]</scope>
    <source>
        <strain evidence="3 4">CECT 30171</strain>
    </source>
</reference>
<keyword evidence="4" id="KW-1185">Reference proteome</keyword>
<keyword evidence="2" id="KW-0732">Signal</keyword>
<dbReference type="Proteomes" id="UP000680116">
    <property type="component" value="Chromosome"/>
</dbReference>
<evidence type="ECO:0000256" key="2">
    <source>
        <dbReference type="SAM" id="SignalP"/>
    </source>
</evidence>
<feature type="region of interest" description="Disordered" evidence="1">
    <location>
        <begin position="75"/>
        <end position="96"/>
    </location>
</feature>